<accession>A0A1S1NQP1</accession>
<dbReference type="RefSeq" id="WP_071019553.1">
    <property type="nucleotide sequence ID" value="NZ_MLQM01000002.1"/>
</dbReference>
<keyword evidence="2 4" id="KW-0472">Membrane</keyword>
<feature type="region of interest" description="Disordered" evidence="3">
    <location>
        <begin position="1"/>
        <end position="62"/>
    </location>
</feature>
<feature type="transmembrane region" description="Helical" evidence="4">
    <location>
        <begin position="74"/>
        <end position="97"/>
    </location>
</feature>
<evidence type="ECO:0000313" key="7">
    <source>
        <dbReference type="Proteomes" id="UP000179734"/>
    </source>
</evidence>
<evidence type="ECO:0000256" key="4">
    <source>
        <dbReference type="SAM" id="Phobius"/>
    </source>
</evidence>
<comment type="caution">
    <text evidence="5">The sequence shown here is derived from an EMBL/GenBank/DDBJ whole genome shotgun (WGS) entry which is preliminary data.</text>
</comment>
<dbReference type="PANTHER" id="PTHR37042:SF4">
    <property type="entry name" value="OUTER MEMBRANE PROTEIN RV1973"/>
    <property type="match status" value="1"/>
</dbReference>
<feature type="compositionally biased region" description="Low complexity" evidence="3">
    <location>
        <begin position="47"/>
        <end position="62"/>
    </location>
</feature>
<evidence type="ECO:0000256" key="2">
    <source>
        <dbReference type="ARBA" id="ARBA00023136"/>
    </source>
</evidence>
<dbReference type="PANTHER" id="PTHR37042">
    <property type="entry name" value="OUTER MEMBRANE PROTEIN RV1973"/>
    <property type="match status" value="1"/>
</dbReference>
<dbReference type="Proteomes" id="UP000238296">
    <property type="component" value="Unassembled WGS sequence"/>
</dbReference>
<reference evidence="5 7" key="1">
    <citation type="submission" date="2016-10" db="EMBL/GenBank/DDBJ databases">
        <title>Genome sequence of Mycobacterium talmonii.</title>
        <authorList>
            <person name="Greninger A.L."/>
            <person name="Elliott B."/>
            <person name="Vasireddy S."/>
            <person name="Vasireddy R."/>
        </authorList>
    </citation>
    <scope>NUCLEOTIDE SEQUENCE [LARGE SCALE GENOMIC DNA]</scope>
    <source>
        <strain evidence="5">MO-5499</strain>
        <strain evidence="7">NE-TNMC-100812</strain>
    </source>
</reference>
<dbReference type="AlphaFoldDB" id="A0A1S1NQP1"/>
<evidence type="ECO:0000256" key="1">
    <source>
        <dbReference type="ARBA" id="ARBA00004370"/>
    </source>
</evidence>
<reference evidence="6" key="3">
    <citation type="submission" date="2018-01" db="EMBL/GenBank/DDBJ databases">
        <authorList>
            <person name="Gaut B.S."/>
            <person name="Morton B.R."/>
            <person name="Clegg M.T."/>
            <person name="Duvall M.R."/>
        </authorList>
    </citation>
    <scope>NUCLEOTIDE SEQUENCE</scope>
    <source>
        <strain evidence="6">ATCC BAA-2683</strain>
    </source>
</reference>
<organism evidence="5 7">
    <name type="scientific">Mycobacterium talmoniae</name>
    <dbReference type="NCBI Taxonomy" id="1858794"/>
    <lineage>
        <taxon>Bacteria</taxon>
        <taxon>Bacillati</taxon>
        <taxon>Actinomycetota</taxon>
        <taxon>Actinomycetes</taxon>
        <taxon>Mycobacteriales</taxon>
        <taxon>Mycobacteriaceae</taxon>
        <taxon>Mycobacterium</taxon>
    </lineage>
</organism>
<dbReference type="EMBL" id="MLQM01000002">
    <property type="protein sequence ID" value="OHV06732.1"/>
    <property type="molecule type" value="Genomic_DNA"/>
</dbReference>
<evidence type="ECO:0000256" key="3">
    <source>
        <dbReference type="SAM" id="MobiDB-lite"/>
    </source>
</evidence>
<dbReference type="EMBL" id="PPEA01000551">
    <property type="protein sequence ID" value="PQM46051.1"/>
    <property type="molecule type" value="Genomic_DNA"/>
</dbReference>
<evidence type="ECO:0000313" key="8">
    <source>
        <dbReference type="Proteomes" id="UP000238296"/>
    </source>
</evidence>
<keyword evidence="4" id="KW-0812">Transmembrane</keyword>
<keyword evidence="4" id="KW-1133">Transmembrane helix</keyword>
<keyword evidence="7" id="KW-1185">Reference proteome</keyword>
<evidence type="ECO:0000313" key="5">
    <source>
        <dbReference type="EMBL" id="OHV06732.1"/>
    </source>
</evidence>
<dbReference type="GO" id="GO:0016020">
    <property type="term" value="C:membrane"/>
    <property type="evidence" value="ECO:0007669"/>
    <property type="project" value="UniProtKB-SubCell"/>
</dbReference>
<proteinExistence type="predicted"/>
<sequence>MEGDAGTGQLNHPEPDATSSPTDEMDQTSTAAASPEAAAGTDQTSTEPAADLPEADAAGGDAVVRGPSRLRGRWLIGIAAVLIVLAGVLGAGGYLALRFHRDSQATARADGAAIAAAKDCMTALNAPDPAAMQASQRKIIECATGAFEAQAPMLSSLLADAYAQADVHVQLLDLRAAVERNNDDGSIDVLTVLRLIVSSTGKEVSYRLRVTMAPVDGDYKVAKVDQVAQ</sequence>
<comment type="subcellular location">
    <subcellularLocation>
        <location evidence="1">Membrane</location>
    </subcellularLocation>
</comment>
<feature type="compositionally biased region" description="Low complexity" evidence="3">
    <location>
        <begin position="28"/>
        <end position="39"/>
    </location>
</feature>
<gene>
    <name evidence="5" type="ORF">BKN37_00540</name>
    <name evidence="6" type="ORF">C1Y40_03781</name>
</gene>
<reference evidence="6 8" key="2">
    <citation type="journal article" date="2017" name="Int. J. Syst. Evol. Microbiol.">
        <title>Mycobacterium talmoniae sp. nov., a slowly growing mycobacterium isolated from human respiratory samples.</title>
        <authorList>
            <person name="Davidson R.M."/>
            <person name="DeGroote M.A."/>
            <person name="Marola J.L."/>
            <person name="Buss S."/>
            <person name="Jones V."/>
            <person name="McNeil M.R."/>
            <person name="Freifeld A.G."/>
            <person name="Elaine Epperson L."/>
            <person name="Hasan N.A."/>
            <person name="Jackson M."/>
            <person name="Iwen P.C."/>
            <person name="Salfinger M."/>
            <person name="Strong M."/>
        </authorList>
    </citation>
    <scope>NUCLEOTIDE SEQUENCE [LARGE SCALE GENOMIC DNA]</scope>
    <source>
        <strain evidence="6 8">ATCC BAA-2683</strain>
    </source>
</reference>
<evidence type="ECO:0000313" key="6">
    <source>
        <dbReference type="EMBL" id="PQM46051.1"/>
    </source>
</evidence>
<evidence type="ECO:0008006" key="9">
    <source>
        <dbReference type="Google" id="ProtNLM"/>
    </source>
</evidence>
<protein>
    <recommendedName>
        <fullName evidence="9">Mce protein</fullName>
    </recommendedName>
</protein>
<name>A0A1S1NQP1_9MYCO</name>
<dbReference type="Proteomes" id="UP000179734">
    <property type="component" value="Unassembled WGS sequence"/>
</dbReference>